<dbReference type="AlphaFoldDB" id="A0AAX4P9Z7"/>
<dbReference type="Proteomes" id="UP001472866">
    <property type="component" value="Chromosome 06"/>
</dbReference>
<reference evidence="2 3" key="1">
    <citation type="submission" date="2024-03" db="EMBL/GenBank/DDBJ databases">
        <title>Complete genome sequence of the green alga Chloropicon roscoffensis RCC1871.</title>
        <authorList>
            <person name="Lemieux C."/>
            <person name="Pombert J.-F."/>
            <person name="Otis C."/>
            <person name="Turmel M."/>
        </authorList>
    </citation>
    <scope>NUCLEOTIDE SEQUENCE [LARGE SCALE GENOMIC DNA]</scope>
    <source>
        <strain evidence="2 3">RCC1871</strain>
    </source>
</reference>
<dbReference type="EMBL" id="CP151506">
    <property type="protein sequence ID" value="WZN62713.1"/>
    <property type="molecule type" value="Genomic_DNA"/>
</dbReference>
<dbReference type="SUPFAM" id="SSF53335">
    <property type="entry name" value="S-adenosyl-L-methionine-dependent methyltransferases"/>
    <property type="match status" value="1"/>
</dbReference>
<dbReference type="PANTHER" id="PTHR43036">
    <property type="entry name" value="OSJNBB0011N17.9 PROTEIN"/>
    <property type="match status" value="1"/>
</dbReference>
<evidence type="ECO:0000313" key="2">
    <source>
        <dbReference type="EMBL" id="WZN62713.1"/>
    </source>
</evidence>
<protein>
    <submittedName>
        <fullName evidence="2">Methyltransferase</fullName>
    </submittedName>
</protein>
<keyword evidence="2" id="KW-0489">Methyltransferase</keyword>
<feature type="domain" description="Methyltransferase type 11" evidence="1">
    <location>
        <begin position="144"/>
        <end position="218"/>
    </location>
</feature>
<sequence length="288" mass="31914">MRKAVVAGRVAKYLSVSRATRCASSSPSQDPHISRRAAGLGVLCSTVLTSNRSTAAQAAKIDVEQLLEGYQFPDEFPFRAQDFQRFDEGRDSAFYSAPRFVTHIDDGAINALTKYYDEKLPRGPDVAVLDLCSSWISHLPKDYNVKRVAGLGMNEEELRSNTQLTEYAVQDLNENPTLPYEDESFDAILNVVSVDYMTKPLELFKEMQRVLRPGGIAIMSFSNRCFPTKAISIWTQTGDPDHVLIVGSYFHYAGGFLPPKCKDISPKPGFFGGGDPMYVVFSSKAVEA</sequence>
<dbReference type="PANTHER" id="PTHR43036:SF1">
    <property type="entry name" value="S-ADENOSYL-L-METHIONINE-DEPENDENT METHYLTRANSFERASES SUPERFAMILY PROTEIN"/>
    <property type="match status" value="1"/>
</dbReference>
<dbReference type="Gene3D" id="3.40.50.150">
    <property type="entry name" value="Vaccinia Virus protein VP39"/>
    <property type="match status" value="1"/>
</dbReference>
<accession>A0AAX4P9Z7</accession>
<dbReference type="GO" id="GO:0008757">
    <property type="term" value="F:S-adenosylmethionine-dependent methyltransferase activity"/>
    <property type="evidence" value="ECO:0007669"/>
    <property type="project" value="InterPro"/>
</dbReference>
<gene>
    <name evidence="2" type="ORF">HKI87_06g42550</name>
</gene>
<dbReference type="CDD" id="cd02440">
    <property type="entry name" value="AdoMet_MTases"/>
    <property type="match status" value="1"/>
</dbReference>
<organism evidence="2 3">
    <name type="scientific">Chloropicon roscoffensis</name>
    <dbReference type="NCBI Taxonomy" id="1461544"/>
    <lineage>
        <taxon>Eukaryota</taxon>
        <taxon>Viridiplantae</taxon>
        <taxon>Chlorophyta</taxon>
        <taxon>Chloropicophyceae</taxon>
        <taxon>Chloropicales</taxon>
        <taxon>Chloropicaceae</taxon>
        <taxon>Chloropicon</taxon>
    </lineage>
</organism>
<keyword evidence="3" id="KW-1185">Reference proteome</keyword>
<evidence type="ECO:0000259" key="1">
    <source>
        <dbReference type="Pfam" id="PF08241"/>
    </source>
</evidence>
<proteinExistence type="predicted"/>
<dbReference type="Pfam" id="PF08241">
    <property type="entry name" value="Methyltransf_11"/>
    <property type="match status" value="1"/>
</dbReference>
<name>A0AAX4P9Z7_9CHLO</name>
<dbReference type="InterPro" id="IPR013216">
    <property type="entry name" value="Methyltransf_11"/>
</dbReference>
<dbReference type="InterPro" id="IPR029063">
    <property type="entry name" value="SAM-dependent_MTases_sf"/>
</dbReference>
<evidence type="ECO:0000313" key="3">
    <source>
        <dbReference type="Proteomes" id="UP001472866"/>
    </source>
</evidence>
<keyword evidence="2" id="KW-0808">Transferase</keyword>
<dbReference type="GO" id="GO:0032259">
    <property type="term" value="P:methylation"/>
    <property type="evidence" value="ECO:0007669"/>
    <property type="project" value="UniProtKB-KW"/>
</dbReference>